<dbReference type="EMBL" id="KM204983">
    <property type="protein sequence ID" value="AJR28280.1"/>
    <property type="molecule type" value="Viral_cRNA"/>
</dbReference>
<evidence type="ECO:0000313" key="3">
    <source>
        <dbReference type="Proteomes" id="UP000203325"/>
    </source>
</evidence>
<reference evidence="2 3" key="1">
    <citation type="journal article" date="2015" name="PLoS Pathog.">
        <title>Evolution of genome size and complexity in the rhabdoviridae.</title>
        <authorList>
            <person name="Walker P.J."/>
            <person name="Firth C."/>
            <person name="Widen S.G."/>
            <person name="Blasdell K.R."/>
            <person name="Guzman H."/>
            <person name="Wood T.G."/>
            <person name="Paradkar P.N."/>
            <person name="Holmes E.C."/>
            <person name="Tesh R.B."/>
            <person name="Vasilakis N."/>
        </authorList>
    </citation>
    <scope>NUCLEOTIDE SEQUENCE [LARGE SCALE GENOMIC DNA]</scope>
    <source>
        <strain evidence="2 3">6235</strain>
    </source>
</reference>
<feature type="region of interest" description="Disordered" evidence="1">
    <location>
        <begin position="49"/>
        <end position="68"/>
    </location>
</feature>
<proteinExistence type="predicted"/>
<protein>
    <submittedName>
        <fullName evidence="2">Phosphoprotein</fullName>
    </submittedName>
</protein>
<dbReference type="Proteomes" id="UP000203325">
    <property type="component" value="Segment"/>
</dbReference>
<sequence length="254" mass="28622">MSRSRLREITGRYDYSKVSKNLEGLEEEENDLELDASAVYHPVLDVRDHSMLEDEDSSNSDEDVVSVKDLSDDPFEQDLEESEASALAPREVDTYIKLPQPPSYSSLKSQEEFEELILQSVNSALSQVGYHIDPESIDRQQGELIIGLNEIDPGPYSPSHEGESGDLSSNLSNKGEKDEYSWVSAEMMDIITNGLVFSRKNGRGTIEVTSDTPGMNRELVYEAFKNTKDRQLAIDYILQELGLISMIKRLCQYP</sequence>
<accession>A0A0D3R1E9</accession>
<dbReference type="KEGG" id="vg:37627372"/>
<dbReference type="RefSeq" id="YP_009362156.1">
    <property type="nucleotide sequence ID" value="NC_034535.1"/>
</dbReference>
<dbReference type="GeneID" id="37627372"/>
<evidence type="ECO:0000256" key="1">
    <source>
        <dbReference type="SAM" id="MobiDB-lite"/>
    </source>
</evidence>
<name>A0A0D3R1E9_9RHAB</name>
<evidence type="ECO:0000313" key="2">
    <source>
        <dbReference type="EMBL" id="AJR28280.1"/>
    </source>
</evidence>
<organism evidence="2 3">
    <name type="scientific">Barur virus</name>
    <dbReference type="NCBI Taxonomy" id="380438"/>
    <lineage>
        <taxon>Viruses</taxon>
        <taxon>Riboviria</taxon>
        <taxon>Orthornavirae</taxon>
        <taxon>Negarnaviricota</taxon>
        <taxon>Haploviricotina</taxon>
        <taxon>Monjiviricetes</taxon>
        <taxon>Mononegavirales</taxon>
        <taxon>Rhabdoviridae</taxon>
        <taxon>Alpharhabdovirinae</taxon>
        <taxon>Ledantevirus</taxon>
        <taxon>Ledantevirus barur</taxon>
    </lineage>
</organism>
<dbReference type="OrthoDB" id="11329at10239"/>
<keyword evidence="3" id="KW-1185">Reference proteome</keyword>
<feature type="compositionally biased region" description="Acidic residues" evidence="1">
    <location>
        <begin position="53"/>
        <end position="64"/>
    </location>
</feature>
<feature type="region of interest" description="Disordered" evidence="1">
    <location>
        <begin position="150"/>
        <end position="173"/>
    </location>
</feature>